<geneLocation type="plasmid" evidence="4">
    <name>unnamed1</name>
</geneLocation>
<feature type="domain" description="Rad50/SbcC-type AAA" evidence="3">
    <location>
        <begin position="4"/>
        <end position="148"/>
    </location>
</feature>
<feature type="domain" description="Endonuclease GajA/Old nuclease/RecF-like AAA" evidence="2">
    <location>
        <begin position="201"/>
        <end position="272"/>
    </location>
</feature>
<dbReference type="EMBL" id="VTRU01000001">
    <property type="protein sequence ID" value="TZF99263.1"/>
    <property type="molecule type" value="Genomic_DNA"/>
</dbReference>
<keyword evidence="5" id="KW-1185">Reference proteome</keyword>
<dbReference type="InterPro" id="IPR027417">
    <property type="entry name" value="P-loop_NTPase"/>
</dbReference>
<evidence type="ECO:0000313" key="4">
    <source>
        <dbReference type="EMBL" id="TZF99263.1"/>
    </source>
</evidence>
<dbReference type="SUPFAM" id="SSF52540">
    <property type="entry name" value="P-loop containing nucleoside triphosphate hydrolases"/>
    <property type="match status" value="1"/>
</dbReference>
<dbReference type="Pfam" id="PF13476">
    <property type="entry name" value="AAA_23"/>
    <property type="match status" value="1"/>
</dbReference>
<dbReference type="GO" id="GO:0005524">
    <property type="term" value="F:ATP binding"/>
    <property type="evidence" value="ECO:0007669"/>
    <property type="project" value="InterPro"/>
</dbReference>
<dbReference type="OrthoDB" id="9792800at2"/>
<evidence type="ECO:0000313" key="5">
    <source>
        <dbReference type="Proteomes" id="UP000323884"/>
    </source>
</evidence>
<dbReference type="AlphaFoldDB" id="A0A5D8ZYC6"/>
<organism evidence="4 5">
    <name type="scientific">Chryseobacterium panacisoli</name>
    <dbReference type="NCBI Taxonomy" id="1807141"/>
    <lineage>
        <taxon>Bacteria</taxon>
        <taxon>Pseudomonadati</taxon>
        <taxon>Bacteroidota</taxon>
        <taxon>Flavobacteriia</taxon>
        <taxon>Flavobacteriales</taxon>
        <taxon>Weeksellaceae</taxon>
        <taxon>Chryseobacterium group</taxon>
        <taxon>Chryseobacterium</taxon>
    </lineage>
</organism>
<evidence type="ECO:0000259" key="3">
    <source>
        <dbReference type="Pfam" id="PF13476"/>
    </source>
</evidence>
<feature type="domain" description="DUF3696" evidence="1">
    <location>
        <begin position="289"/>
        <end position="334"/>
    </location>
</feature>
<dbReference type="InterPro" id="IPR022532">
    <property type="entry name" value="DUF3696"/>
</dbReference>
<reference evidence="4 5" key="1">
    <citation type="submission" date="2019-08" db="EMBL/GenBank/DDBJ databases">
        <title>Draft genome sequence of Chryseobacterium sp. Gsoil 183.</title>
        <authorList>
            <person name="Im W.-T."/>
        </authorList>
    </citation>
    <scope>NUCLEOTIDE SEQUENCE [LARGE SCALE GENOMIC DNA]</scope>
    <source>
        <strain evidence="4 5">Gsoil 183</strain>
        <plasmid evidence="4">unnamed1</plasmid>
    </source>
</reference>
<dbReference type="Pfam" id="PF12476">
    <property type="entry name" value="DUF3696"/>
    <property type="match status" value="1"/>
</dbReference>
<dbReference type="Proteomes" id="UP000323884">
    <property type="component" value="Unassembled WGS sequence"/>
</dbReference>
<dbReference type="PANTHER" id="PTHR43581:SF2">
    <property type="entry name" value="EXCINUCLEASE ATPASE SUBUNIT"/>
    <property type="match status" value="1"/>
</dbReference>
<dbReference type="Pfam" id="PF13175">
    <property type="entry name" value="AAA_15"/>
    <property type="match status" value="1"/>
</dbReference>
<proteinExistence type="predicted"/>
<keyword evidence="4" id="KW-0614">Plasmid</keyword>
<evidence type="ECO:0000259" key="2">
    <source>
        <dbReference type="Pfam" id="PF13175"/>
    </source>
</evidence>
<accession>A0A5D8ZYC6</accession>
<protein>
    <submittedName>
        <fullName evidence="4">DUF3696 domain-containing protein</fullName>
    </submittedName>
</protein>
<dbReference type="InterPro" id="IPR051396">
    <property type="entry name" value="Bact_Antivir_Def_Nuclease"/>
</dbReference>
<name>A0A5D8ZYC6_9FLAO</name>
<comment type="caution">
    <text evidence="4">The sequence shown here is derived from an EMBL/GenBank/DDBJ whole genome shotgun (WGS) entry which is preliminary data.</text>
</comment>
<dbReference type="InterPro" id="IPR038729">
    <property type="entry name" value="Rad50/SbcC_AAA"/>
</dbReference>
<dbReference type="GO" id="GO:0016887">
    <property type="term" value="F:ATP hydrolysis activity"/>
    <property type="evidence" value="ECO:0007669"/>
    <property type="project" value="InterPro"/>
</dbReference>
<dbReference type="Gene3D" id="3.40.50.300">
    <property type="entry name" value="P-loop containing nucleotide triphosphate hydrolases"/>
    <property type="match status" value="1"/>
</dbReference>
<gene>
    <name evidence="4" type="ORF">FW781_04880</name>
</gene>
<dbReference type="InterPro" id="IPR041685">
    <property type="entry name" value="AAA_GajA/Old/RecF-like"/>
</dbReference>
<dbReference type="PIRSF" id="PIRSF034888">
    <property type="entry name" value="P-loop_UCP034888"/>
    <property type="match status" value="1"/>
</dbReference>
<dbReference type="RefSeq" id="WP_149386384.1">
    <property type="nucleotide sequence ID" value="NZ_VTRU01000001.1"/>
</dbReference>
<evidence type="ECO:0000259" key="1">
    <source>
        <dbReference type="Pfam" id="PF12476"/>
    </source>
</evidence>
<sequence length="335" mass="38139">MIKSIVLSGFKSFLENYIEFGNLTLLTGLNSSGKSSIIQSLLMLEKAYYEKNNILLENHGNVKELKNPNQQGSISFTIEDSNTRNIIEIDDNDNYKLIGEKIIDFPQILYISANRFGPTSIIPIYNNSSIKNKVGKNGENLIQFIDFYADYILNESLRHSNAEGNTLLFNIKAWLSIISPNVKFDYKLDNRSDSSYTLFNNHRSTNVGFGLSYSLSVIATLLIGSLLKNCLIIIENPEAHLHPRGQAELARLISLCANLDNQIIIETHSDHIFDNIRICSKEFPDFYDKVRLHWLELNEFNNTKISSPNLDKDGKLDNWPTGLFDQFEINASKLF</sequence>
<dbReference type="InterPro" id="IPR014592">
    <property type="entry name" value="P-loop_UCP034888"/>
</dbReference>
<dbReference type="PANTHER" id="PTHR43581">
    <property type="entry name" value="ATP/GTP PHOSPHATASE"/>
    <property type="match status" value="1"/>
</dbReference>